<dbReference type="EMBL" id="JACBYE010000034">
    <property type="protein sequence ID" value="NYS94446.1"/>
    <property type="molecule type" value="Genomic_DNA"/>
</dbReference>
<keyword evidence="4" id="KW-1185">Reference proteome</keyword>
<keyword evidence="2" id="KW-0472">Membrane</keyword>
<protein>
    <submittedName>
        <fullName evidence="3">DUF2304 domain-containing protein</fullName>
    </submittedName>
</protein>
<evidence type="ECO:0000313" key="3">
    <source>
        <dbReference type="EMBL" id="NYS94446.1"/>
    </source>
</evidence>
<comment type="caution">
    <text evidence="3">The sequence shown here is derived from an EMBL/GenBank/DDBJ whole genome shotgun (WGS) entry which is preliminary data.</text>
</comment>
<dbReference type="Proteomes" id="UP000561011">
    <property type="component" value="Unassembled WGS sequence"/>
</dbReference>
<evidence type="ECO:0000256" key="1">
    <source>
        <dbReference type="SAM" id="MobiDB-lite"/>
    </source>
</evidence>
<keyword evidence="2" id="KW-0812">Transmembrane</keyword>
<reference evidence="3 4" key="1">
    <citation type="submission" date="2020-07" db="EMBL/GenBank/DDBJ databases">
        <title>MOT database genomes.</title>
        <authorList>
            <person name="Joseph S."/>
            <person name="Aduse-Opoku J."/>
            <person name="Hashim A."/>
            <person name="Wade W."/>
            <person name="Curtis M."/>
        </authorList>
    </citation>
    <scope>NUCLEOTIDE SEQUENCE [LARGE SCALE GENOMIC DNA]</scope>
    <source>
        <strain evidence="3 4">DSM 100099</strain>
    </source>
</reference>
<evidence type="ECO:0000256" key="2">
    <source>
        <dbReference type="SAM" id="Phobius"/>
    </source>
</evidence>
<accession>A0A853EUQ6</accession>
<feature type="region of interest" description="Disordered" evidence="1">
    <location>
        <begin position="114"/>
        <end position="135"/>
    </location>
</feature>
<organism evidence="3 4">
    <name type="scientific">Sanguibacter inulinus</name>
    <dbReference type="NCBI Taxonomy" id="60922"/>
    <lineage>
        <taxon>Bacteria</taxon>
        <taxon>Bacillati</taxon>
        <taxon>Actinomycetota</taxon>
        <taxon>Actinomycetes</taxon>
        <taxon>Micrococcales</taxon>
        <taxon>Sanguibacteraceae</taxon>
        <taxon>Sanguibacter</taxon>
    </lineage>
</organism>
<feature type="transmembrane region" description="Helical" evidence="2">
    <location>
        <begin position="34"/>
        <end position="55"/>
    </location>
</feature>
<dbReference type="AlphaFoldDB" id="A0A853EUQ6"/>
<proteinExistence type="predicted"/>
<feature type="transmembrane region" description="Helical" evidence="2">
    <location>
        <begin position="6"/>
        <end position="22"/>
    </location>
</feature>
<dbReference type="InterPro" id="IPR019277">
    <property type="entry name" value="DUF2304"/>
</dbReference>
<dbReference type="Pfam" id="PF10066">
    <property type="entry name" value="DUF2304"/>
    <property type="match status" value="1"/>
</dbReference>
<gene>
    <name evidence="3" type="ORF">HZZ10_13075</name>
</gene>
<sequence length="135" mass="14235">MSGYGFVVGLSVVVLASLVGLMRSRRIREKYAAVWIALGLGIIVVCVWPNLAVSLARLVGVETPSNLVFAVALVILLGVCIQLSVALSAQEEQSRTLAEEIALIRCTLDEAGIADKTSHPTPVPDDGGPEVPRAD</sequence>
<keyword evidence="2" id="KW-1133">Transmembrane helix</keyword>
<dbReference type="RefSeq" id="WP_179913838.1">
    <property type="nucleotide sequence ID" value="NZ_JACBYE010000034.1"/>
</dbReference>
<evidence type="ECO:0000313" key="4">
    <source>
        <dbReference type="Proteomes" id="UP000561011"/>
    </source>
</evidence>
<feature type="transmembrane region" description="Helical" evidence="2">
    <location>
        <begin position="67"/>
        <end position="87"/>
    </location>
</feature>
<name>A0A853EUQ6_9MICO</name>